<reference evidence="1 2" key="1">
    <citation type="submission" date="2021-06" db="EMBL/GenBank/DDBJ databases">
        <title>Caerostris darwini draft genome.</title>
        <authorList>
            <person name="Kono N."/>
            <person name="Arakawa K."/>
        </authorList>
    </citation>
    <scope>NUCLEOTIDE SEQUENCE [LARGE SCALE GENOMIC DNA]</scope>
</reference>
<proteinExistence type="predicted"/>
<comment type="caution">
    <text evidence="1">The sequence shown here is derived from an EMBL/GenBank/DDBJ whole genome shotgun (WGS) entry which is preliminary data.</text>
</comment>
<dbReference type="EMBL" id="BPLQ01000476">
    <property type="protein sequence ID" value="GIX71677.1"/>
    <property type="molecule type" value="Genomic_DNA"/>
</dbReference>
<evidence type="ECO:0000313" key="2">
    <source>
        <dbReference type="Proteomes" id="UP001054837"/>
    </source>
</evidence>
<dbReference type="Proteomes" id="UP001054837">
    <property type="component" value="Unassembled WGS sequence"/>
</dbReference>
<name>A0AAV4MGT1_9ARAC</name>
<accession>A0AAV4MGT1</accession>
<keyword evidence="2" id="KW-1185">Reference proteome</keyword>
<evidence type="ECO:0000313" key="1">
    <source>
        <dbReference type="EMBL" id="GIX71677.1"/>
    </source>
</evidence>
<protein>
    <submittedName>
        <fullName evidence="1">Uncharacterized protein</fullName>
    </submittedName>
</protein>
<sequence>MKSSITTPERNSCTNCPEVLSSRNFPVSIPGKYSTDAHKTGTDLVVFLQLREDSEPPGEGWGRTDDISCIGARDASKHPVLWIRIEPEKSPLCPGTFLYLFYAIYTGEIS</sequence>
<gene>
    <name evidence="1" type="ORF">CDAR_534501</name>
</gene>
<dbReference type="AlphaFoldDB" id="A0AAV4MGT1"/>
<organism evidence="1 2">
    <name type="scientific">Caerostris darwini</name>
    <dbReference type="NCBI Taxonomy" id="1538125"/>
    <lineage>
        <taxon>Eukaryota</taxon>
        <taxon>Metazoa</taxon>
        <taxon>Ecdysozoa</taxon>
        <taxon>Arthropoda</taxon>
        <taxon>Chelicerata</taxon>
        <taxon>Arachnida</taxon>
        <taxon>Araneae</taxon>
        <taxon>Araneomorphae</taxon>
        <taxon>Entelegynae</taxon>
        <taxon>Araneoidea</taxon>
        <taxon>Araneidae</taxon>
        <taxon>Caerostris</taxon>
    </lineage>
</organism>